<evidence type="ECO:0000313" key="20">
    <source>
        <dbReference type="EMBL" id="JAP59142.1"/>
    </source>
</evidence>
<keyword evidence="6" id="KW-0677">Repeat</keyword>
<reference evidence="21" key="1">
    <citation type="submission" date="2016-01" db="EMBL/GenBank/DDBJ databases">
        <title>Reference transcriptome for the parasite Schistocephalus solidus: insights into the molecular evolution of parasitism.</title>
        <authorList>
            <person name="Hebert F.O."/>
            <person name="Grambauer S."/>
            <person name="Barber I."/>
            <person name="Landry C.R."/>
            <person name="Aubin-Horth N."/>
        </authorList>
    </citation>
    <scope>NUCLEOTIDE SEQUENCE</scope>
</reference>
<evidence type="ECO:0000256" key="17">
    <source>
        <dbReference type="PIRSR" id="PIRSR640198-3"/>
    </source>
</evidence>
<name>A0A0V0J7R3_SCHSO</name>
<dbReference type="InterPro" id="IPR040198">
    <property type="entry name" value="Fido_containing"/>
</dbReference>
<feature type="binding site" evidence="16">
    <location>
        <begin position="366"/>
        <end position="369"/>
    </location>
    <ligand>
        <name>ATP</name>
        <dbReference type="ChEBI" id="CHEBI:30616"/>
    </ligand>
</feature>
<keyword evidence="9 16" id="KW-0067">ATP-binding</keyword>
<keyword evidence="8" id="KW-0802">TPR repeat</keyword>
<proteinExistence type="inferred from homology"/>
<gene>
    <name evidence="20" type="primary">FICD</name>
    <name evidence="21" type="ORF">TR137342</name>
</gene>
<evidence type="ECO:0000256" key="16">
    <source>
        <dbReference type="PIRSR" id="PIRSR640198-2"/>
    </source>
</evidence>
<evidence type="ECO:0000256" key="6">
    <source>
        <dbReference type="ARBA" id="ARBA00022737"/>
    </source>
</evidence>
<feature type="binding site" evidence="16">
    <location>
        <begin position="417"/>
        <end position="424"/>
    </location>
    <ligand>
        <name>ATP</name>
        <dbReference type="ChEBI" id="CHEBI:30616"/>
    </ligand>
</feature>
<dbReference type="EMBL" id="GEEE01004083">
    <property type="protein sequence ID" value="JAP59142.1"/>
    <property type="molecule type" value="Transcribed_RNA"/>
</dbReference>
<evidence type="ECO:0000256" key="12">
    <source>
        <dbReference type="ARBA" id="ARBA00034531"/>
    </source>
</evidence>
<keyword evidence="4" id="KW-0812">Transmembrane</keyword>
<keyword evidence="10" id="KW-1133">Transmembrane helix</keyword>
<dbReference type="EMBL" id="GEEE01001543">
    <property type="protein sequence ID" value="JAP61682.1"/>
    <property type="molecule type" value="Transcribed_RNA"/>
</dbReference>
<evidence type="ECO:0000256" key="15">
    <source>
        <dbReference type="PIRSR" id="PIRSR640198-1"/>
    </source>
</evidence>
<dbReference type="PANTHER" id="PTHR13504:SF34">
    <property type="entry name" value="PROTEIN ADENYLYLTRANSFERASE FICD"/>
    <property type="match status" value="1"/>
</dbReference>
<dbReference type="GO" id="GO:0005524">
    <property type="term" value="F:ATP binding"/>
    <property type="evidence" value="ECO:0007669"/>
    <property type="project" value="UniProtKB-KW"/>
</dbReference>
<evidence type="ECO:0000256" key="8">
    <source>
        <dbReference type="ARBA" id="ARBA00022803"/>
    </source>
</evidence>
<evidence type="ECO:0000256" key="11">
    <source>
        <dbReference type="ARBA" id="ARBA00023136"/>
    </source>
</evidence>
<evidence type="ECO:0000256" key="3">
    <source>
        <dbReference type="ARBA" id="ARBA00022679"/>
    </source>
</evidence>
<evidence type="ECO:0000256" key="13">
    <source>
        <dbReference type="ARBA" id="ARBA00047939"/>
    </source>
</evidence>
<dbReference type="GO" id="GO:0070733">
    <property type="term" value="F:AMPylase activity"/>
    <property type="evidence" value="ECO:0007669"/>
    <property type="project" value="UniProtKB-EC"/>
</dbReference>
<dbReference type="InterPro" id="IPR011990">
    <property type="entry name" value="TPR-like_helical_dom_sf"/>
</dbReference>
<dbReference type="Pfam" id="PF02661">
    <property type="entry name" value="Fic"/>
    <property type="match status" value="1"/>
</dbReference>
<dbReference type="Gene3D" id="1.10.3290.10">
    <property type="entry name" value="Fido-like domain"/>
    <property type="match status" value="1"/>
</dbReference>
<evidence type="ECO:0000256" key="1">
    <source>
        <dbReference type="ARBA" id="ARBA00004167"/>
    </source>
</evidence>
<feature type="glycosylation site" description="N-linked (GlcNAc...) asparagine" evidence="18">
    <location>
        <position position="324"/>
    </location>
</feature>
<keyword evidence="3 20" id="KW-0808">Transferase</keyword>
<feature type="site" description="Important for autoinhibition of adenylyltransferase activity" evidence="17">
    <location>
        <position position="283"/>
    </location>
</feature>
<comment type="similarity">
    <text evidence="2">Belongs to the fic family.</text>
</comment>
<evidence type="ECO:0000256" key="7">
    <source>
        <dbReference type="ARBA" id="ARBA00022741"/>
    </source>
</evidence>
<organism evidence="21">
    <name type="scientific">Schistocephalus solidus</name>
    <name type="common">Tapeworm</name>
    <dbReference type="NCBI Taxonomy" id="70667"/>
    <lineage>
        <taxon>Eukaryota</taxon>
        <taxon>Metazoa</taxon>
        <taxon>Spiralia</taxon>
        <taxon>Lophotrochozoa</taxon>
        <taxon>Platyhelminthes</taxon>
        <taxon>Cestoda</taxon>
        <taxon>Eucestoda</taxon>
        <taxon>Diphyllobothriidea</taxon>
        <taxon>Diphyllobothriidae</taxon>
        <taxon>Schistocephalus</taxon>
    </lineage>
</organism>
<feature type="domain" description="Fido" evidence="19">
    <location>
        <begin position="335"/>
        <end position="470"/>
    </location>
</feature>
<keyword evidence="7 16" id="KW-0547">Nucleotide-binding</keyword>
<dbReference type="SUPFAM" id="SSF48452">
    <property type="entry name" value="TPR-like"/>
    <property type="match status" value="1"/>
</dbReference>
<dbReference type="SUPFAM" id="SSF140931">
    <property type="entry name" value="Fic-like"/>
    <property type="match status" value="1"/>
</dbReference>
<evidence type="ECO:0000256" key="18">
    <source>
        <dbReference type="PIRSR" id="PIRSR640198-4"/>
    </source>
</evidence>
<sequence length="561" mass="62823">MARKSWRGSIFTCLAVVVFVVSLCPFSLWSHVLRILAEHTQLASMQAVIRSSTIYVVFQKIIGTPTKSPFTLPKCLLPAGETYNPEYAFISDLIRLRNYRPGKSNYFQKSFSRVATSSSREAQSSFLLAIKQQALGRSKVALKLLKHAAQLDPNNAVILTALGEALEKDWDDVKENNLNSRQSRVSALSVKKSSALKSSVPEENLVAAESLYARALIENPQYQKATKNQRRTRPVVEQFDQQRLKNIDQKVARFYLVPESNPGLRLVKIEHYFQHIYHSNAIEGNTLSLAQTRAVLETRIAVGGKSLQEQNEVLGLDAAFRFLNTTLLKGSSAPIEVNDLLELHRRVLSFVDLTEAGRFRKTQVFVADHTPPAAELIPQLMDELMTWVNSEEAAELHPIEQAALAHWKLVYIHPFYDGNGRTARLLMNLILMRVGFPPAIIRKEDRHLYYETLKTANIGDVRPFIRFITDCAERTLDDYLVAAYGSSVVDVRAQGPAEISLPAPTSLTPITSAIQFAPPPNFLLAPEKPTWSEMPSPLPFNTLRETSLGKGGDLPEVIYSN</sequence>
<dbReference type="PROSITE" id="PS51459">
    <property type="entry name" value="FIDO"/>
    <property type="match status" value="1"/>
</dbReference>
<feature type="binding site" evidence="16">
    <location>
        <begin position="449"/>
        <end position="450"/>
    </location>
    <ligand>
        <name>ATP</name>
        <dbReference type="ChEBI" id="CHEBI:30616"/>
    </ligand>
</feature>
<evidence type="ECO:0000256" key="14">
    <source>
        <dbReference type="ARBA" id="ARBA00048696"/>
    </source>
</evidence>
<evidence type="ECO:0000256" key="4">
    <source>
        <dbReference type="ARBA" id="ARBA00022692"/>
    </source>
</evidence>
<dbReference type="InterPro" id="IPR036597">
    <property type="entry name" value="Fido-like_dom_sf"/>
</dbReference>
<feature type="active site" evidence="15">
    <location>
        <position position="413"/>
    </location>
</feature>
<feature type="binding site" evidence="16">
    <location>
        <position position="457"/>
    </location>
    <ligand>
        <name>ATP</name>
        <dbReference type="ChEBI" id="CHEBI:30616"/>
    </ligand>
</feature>
<dbReference type="InterPro" id="IPR003812">
    <property type="entry name" value="Fido"/>
</dbReference>
<evidence type="ECO:0000256" key="2">
    <source>
        <dbReference type="ARBA" id="ARBA00009742"/>
    </source>
</evidence>
<comment type="catalytic activity">
    <reaction evidence="14">
        <text>L-tyrosyl-[protein] + ATP = O-(5'-adenylyl)-L-tyrosyl-[protein] + diphosphate</text>
        <dbReference type="Rhea" id="RHEA:54288"/>
        <dbReference type="Rhea" id="RHEA-COMP:10136"/>
        <dbReference type="Rhea" id="RHEA-COMP:13846"/>
        <dbReference type="ChEBI" id="CHEBI:30616"/>
        <dbReference type="ChEBI" id="CHEBI:33019"/>
        <dbReference type="ChEBI" id="CHEBI:46858"/>
        <dbReference type="ChEBI" id="CHEBI:83624"/>
        <dbReference type="EC" id="2.7.7.108"/>
    </reaction>
</comment>
<evidence type="ECO:0000256" key="10">
    <source>
        <dbReference type="ARBA" id="ARBA00022989"/>
    </source>
</evidence>
<comment type="catalytic activity">
    <reaction evidence="13">
        <text>L-threonyl-[protein] + ATP = 3-O-(5'-adenylyl)-L-threonyl-[protein] + diphosphate</text>
        <dbReference type="Rhea" id="RHEA:54292"/>
        <dbReference type="Rhea" id="RHEA-COMP:11060"/>
        <dbReference type="Rhea" id="RHEA-COMP:13847"/>
        <dbReference type="ChEBI" id="CHEBI:30013"/>
        <dbReference type="ChEBI" id="CHEBI:30616"/>
        <dbReference type="ChEBI" id="CHEBI:33019"/>
        <dbReference type="ChEBI" id="CHEBI:138113"/>
        <dbReference type="EC" id="2.7.7.108"/>
    </reaction>
</comment>
<comment type="subcellular location">
    <subcellularLocation>
        <location evidence="1">Membrane</location>
        <topology evidence="1">Single-pass membrane protein</topology>
    </subcellularLocation>
</comment>
<evidence type="ECO:0000259" key="19">
    <source>
        <dbReference type="PROSITE" id="PS51459"/>
    </source>
</evidence>
<evidence type="ECO:0000313" key="21">
    <source>
        <dbReference type="EMBL" id="JAP61682.1"/>
    </source>
</evidence>
<dbReference type="GlyCosmos" id="A0A0V0J7R3">
    <property type="glycosylation" value="1 site, No reported glycans"/>
</dbReference>
<evidence type="ECO:0000256" key="9">
    <source>
        <dbReference type="ARBA" id="ARBA00022840"/>
    </source>
</evidence>
<accession>A0A0V0J7R3</accession>
<dbReference type="GO" id="GO:0016020">
    <property type="term" value="C:membrane"/>
    <property type="evidence" value="ECO:0007669"/>
    <property type="project" value="UniProtKB-SubCell"/>
</dbReference>
<evidence type="ECO:0000256" key="5">
    <source>
        <dbReference type="ARBA" id="ARBA00022695"/>
    </source>
</evidence>
<protein>
    <recommendedName>
        <fullName evidence="12">protein adenylyltransferase</fullName>
        <ecNumber evidence="12">2.7.7.108</ecNumber>
    </recommendedName>
</protein>
<dbReference type="PANTHER" id="PTHR13504">
    <property type="entry name" value="FIDO DOMAIN-CONTAINING PROTEIN DDB_G0283145"/>
    <property type="match status" value="1"/>
</dbReference>
<dbReference type="Gene3D" id="1.25.40.10">
    <property type="entry name" value="Tetratricopeptide repeat domain"/>
    <property type="match status" value="1"/>
</dbReference>
<dbReference type="EC" id="2.7.7.108" evidence="12"/>
<keyword evidence="5" id="KW-0548">Nucleotidyltransferase</keyword>
<keyword evidence="11" id="KW-0472">Membrane</keyword>
<dbReference type="AlphaFoldDB" id="A0A0V0J7R3"/>